<dbReference type="InterPro" id="IPR058627">
    <property type="entry name" value="MdtA-like_C"/>
</dbReference>
<dbReference type="RefSeq" id="WP_206722046.1">
    <property type="nucleotide sequence ID" value="NZ_CP071090.1"/>
</dbReference>
<dbReference type="Gene3D" id="2.40.420.20">
    <property type="match status" value="1"/>
</dbReference>
<evidence type="ECO:0000259" key="7">
    <source>
        <dbReference type="Pfam" id="PF25967"/>
    </source>
</evidence>
<dbReference type="InterPro" id="IPR058625">
    <property type="entry name" value="MdtA-like_BSH"/>
</dbReference>
<comment type="similarity">
    <text evidence="2">Belongs to the membrane fusion protein (MFP) (TC 8.A.1) family.</text>
</comment>
<dbReference type="EMBL" id="CP071090">
    <property type="protein sequence ID" value="QSQ20466.1"/>
    <property type="molecule type" value="Genomic_DNA"/>
</dbReference>
<dbReference type="Gene3D" id="1.10.287.470">
    <property type="entry name" value="Helix hairpin bin"/>
    <property type="match status" value="1"/>
</dbReference>
<accession>A0ABX7NPV8</accession>
<dbReference type="Proteomes" id="UP000662747">
    <property type="component" value="Chromosome"/>
</dbReference>
<gene>
    <name evidence="8" type="ORF">JY651_35220</name>
</gene>
<evidence type="ECO:0000259" key="5">
    <source>
        <dbReference type="Pfam" id="PF25917"/>
    </source>
</evidence>
<proteinExistence type="inferred from homology"/>
<sequence>MKLRRVMVGAALVAPLVVGGFVLARDGNGEQSGPTAAQPPAPEVVVAEVVTRPLSESAEFTGALSAVQTVELRPRVGGYIDSVKFAEGGFVKAGQVLFQLDARTYEATLARTQADLKQAEERSTLAKSRFERGEKLVAEHVISQSDFDVLKAELAESRAHVESARAAVRSAEIDLQDTKVRAPISGRVGQALVTPGNLVSGGTAGATLLTTIVSVDPFYVYFDVDEPTYLRFASAGPQSRQADGRIQPVPVRVALLGDDGFPHEAKLDFLSNKVDSGTGTARARAVLSNPDGRLSPGLFARVRLETGPSRDTVLIDELAVGTDQQGRYVLVVRSDGTLEQRRVELGASDSGLRTVVKGLSSGERIVLKGLARPGMKVTPKLVAMAKTQRTEGGRP</sequence>
<feature type="coiled-coil region" evidence="3">
    <location>
        <begin position="102"/>
        <end position="129"/>
    </location>
</feature>
<dbReference type="InterPro" id="IPR006143">
    <property type="entry name" value="RND_pump_MFP"/>
</dbReference>
<dbReference type="SUPFAM" id="SSF111369">
    <property type="entry name" value="HlyD-like secretion proteins"/>
    <property type="match status" value="1"/>
</dbReference>
<dbReference type="Pfam" id="PF25967">
    <property type="entry name" value="RND-MFP_C"/>
    <property type="match status" value="1"/>
</dbReference>
<feature type="domain" description="Multidrug resistance protein MdtA-like barrel-sandwich hybrid" evidence="5">
    <location>
        <begin position="69"/>
        <end position="210"/>
    </location>
</feature>
<evidence type="ECO:0000256" key="1">
    <source>
        <dbReference type="ARBA" id="ARBA00004196"/>
    </source>
</evidence>
<organism evidence="8 9">
    <name type="scientific">Pyxidicoccus parkwayensis</name>
    <dbReference type="NCBI Taxonomy" id="2813578"/>
    <lineage>
        <taxon>Bacteria</taxon>
        <taxon>Pseudomonadati</taxon>
        <taxon>Myxococcota</taxon>
        <taxon>Myxococcia</taxon>
        <taxon>Myxococcales</taxon>
        <taxon>Cystobacterineae</taxon>
        <taxon>Myxococcaceae</taxon>
        <taxon>Pyxidicoccus</taxon>
    </lineage>
</organism>
<dbReference type="Gene3D" id="2.40.50.100">
    <property type="match status" value="1"/>
</dbReference>
<protein>
    <submittedName>
        <fullName evidence="8">Efflux RND transporter periplasmic adaptor subunit</fullName>
    </submittedName>
</protein>
<evidence type="ECO:0000313" key="8">
    <source>
        <dbReference type="EMBL" id="QSQ20466.1"/>
    </source>
</evidence>
<comment type="subcellular location">
    <subcellularLocation>
        <location evidence="1">Cell envelope</location>
    </subcellularLocation>
</comment>
<feature type="domain" description="Multidrug resistance protein MdtA-like beta-barrel" evidence="6">
    <location>
        <begin position="245"/>
        <end position="306"/>
    </location>
</feature>
<dbReference type="Pfam" id="PF25917">
    <property type="entry name" value="BSH_RND"/>
    <property type="match status" value="1"/>
</dbReference>
<evidence type="ECO:0000313" key="9">
    <source>
        <dbReference type="Proteomes" id="UP000662747"/>
    </source>
</evidence>
<dbReference type="PANTHER" id="PTHR30158">
    <property type="entry name" value="ACRA/E-RELATED COMPONENT OF DRUG EFFLUX TRANSPORTER"/>
    <property type="match status" value="1"/>
</dbReference>
<dbReference type="Pfam" id="PF25944">
    <property type="entry name" value="Beta-barrel_RND"/>
    <property type="match status" value="1"/>
</dbReference>
<feature type="domain" description="Multidrug resistance protein MdtA-like alpha-helical hairpin" evidence="4">
    <location>
        <begin position="109"/>
        <end position="176"/>
    </location>
</feature>
<evidence type="ECO:0000256" key="3">
    <source>
        <dbReference type="SAM" id="Coils"/>
    </source>
</evidence>
<evidence type="ECO:0000259" key="4">
    <source>
        <dbReference type="Pfam" id="PF25876"/>
    </source>
</evidence>
<evidence type="ECO:0000256" key="2">
    <source>
        <dbReference type="ARBA" id="ARBA00009477"/>
    </source>
</evidence>
<dbReference type="InterPro" id="IPR058624">
    <property type="entry name" value="MdtA-like_HH"/>
</dbReference>
<reference evidence="8 9" key="1">
    <citation type="submission" date="2021-02" db="EMBL/GenBank/DDBJ databases">
        <title>De Novo genome assembly of isolated myxobacteria.</title>
        <authorList>
            <person name="Stevens D.C."/>
        </authorList>
    </citation>
    <scope>NUCLEOTIDE SEQUENCE [LARGE SCALE GENOMIC DNA]</scope>
    <source>
        <strain evidence="9">SCPEA02</strain>
    </source>
</reference>
<evidence type="ECO:0000259" key="6">
    <source>
        <dbReference type="Pfam" id="PF25944"/>
    </source>
</evidence>
<dbReference type="PANTHER" id="PTHR30158:SF10">
    <property type="entry name" value="CATION EFFLUX PUMP"/>
    <property type="match status" value="1"/>
</dbReference>
<name>A0ABX7NPV8_9BACT</name>
<dbReference type="Pfam" id="PF25876">
    <property type="entry name" value="HH_MFP_RND"/>
    <property type="match status" value="1"/>
</dbReference>
<keyword evidence="9" id="KW-1185">Reference proteome</keyword>
<dbReference type="NCBIfam" id="TIGR01730">
    <property type="entry name" value="RND_mfp"/>
    <property type="match status" value="1"/>
</dbReference>
<feature type="domain" description="Multidrug resistance protein MdtA-like C-terminal permuted SH3" evidence="7">
    <location>
        <begin position="312"/>
        <end position="371"/>
    </location>
</feature>
<dbReference type="Gene3D" id="2.40.30.170">
    <property type="match status" value="1"/>
</dbReference>
<keyword evidence="3" id="KW-0175">Coiled coil</keyword>
<dbReference type="InterPro" id="IPR058626">
    <property type="entry name" value="MdtA-like_b-barrel"/>
</dbReference>